<proteinExistence type="predicted"/>
<organism evidence="1 2">
    <name type="scientific">Candidatus Jidaibacter acanthamoebae</name>
    <dbReference type="NCBI Taxonomy" id="86105"/>
    <lineage>
        <taxon>Bacteria</taxon>
        <taxon>Pseudomonadati</taxon>
        <taxon>Pseudomonadota</taxon>
        <taxon>Alphaproteobacteria</taxon>
        <taxon>Rickettsiales</taxon>
        <taxon>Candidatus Midichloriaceae</taxon>
        <taxon>Candidatus Jidaibacter</taxon>
    </lineage>
</organism>
<comment type="caution">
    <text evidence="1">The sequence shown here is derived from an EMBL/GenBank/DDBJ whole genome shotgun (WGS) entry which is preliminary data.</text>
</comment>
<reference evidence="1 2" key="1">
    <citation type="submission" date="2014-11" db="EMBL/GenBank/DDBJ databases">
        <title>A Rickettsiales Symbiont of Amoebae With Ancient Features.</title>
        <authorList>
            <person name="Schulz F."/>
            <person name="Martijn J."/>
            <person name="Wascher F."/>
            <person name="Kostanjsek R."/>
            <person name="Ettema T.J."/>
            <person name="Horn M."/>
        </authorList>
    </citation>
    <scope>NUCLEOTIDE SEQUENCE [LARGE SCALE GENOMIC DNA]</scope>
    <source>
        <strain evidence="1 2">UWC36</strain>
    </source>
</reference>
<evidence type="ECO:0000313" key="2">
    <source>
        <dbReference type="Proteomes" id="UP000031258"/>
    </source>
</evidence>
<accession>A0A0C1QFM2</accession>
<dbReference type="Proteomes" id="UP000031258">
    <property type="component" value="Unassembled WGS sequence"/>
</dbReference>
<protein>
    <submittedName>
        <fullName evidence="1">Uncharacterized protein</fullName>
    </submittedName>
</protein>
<evidence type="ECO:0000313" key="1">
    <source>
        <dbReference type="EMBL" id="KIE04374.1"/>
    </source>
</evidence>
<keyword evidence="2" id="KW-1185">Reference proteome</keyword>
<name>A0A0C1QFM2_9RICK</name>
<gene>
    <name evidence="1" type="ORF">NF27_IE00100</name>
</gene>
<sequence length="29" mass="3348">MQTFTHINGVFNKVANIGETETFFLNNLF</sequence>
<dbReference type="AlphaFoldDB" id="A0A0C1QFM2"/>
<dbReference type="EMBL" id="JSWE01000198">
    <property type="protein sequence ID" value="KIE04374.1"/>
    <property type="molecule type" value="Genomic_DNA"/>
</dbReference>